<proteinExistence type="predicted"/>
<dbReference type="GO" id="GO:0008270">
    <property type="term" value="F:zinc ion binding"/>
    <property type="evidence" value="ECO:0007669"/>
    <property type="project" value="UniProtKB-KW"/>
</dbReference>
<keyword evidence="8" id="KW-1185">Reference proteome</keyword>
<evidence type="ECO:0000256" key="4">
    <source>
        <dbReference type="PROSITE-ProRule" id="PRU00325"/>
    </source>
</evidence>
<dbReference type="PANTHER" id="PTHR31973:SF187">
    <property type="entry name" value="MUTATOR TRANSPOSASE MUDRA PROTEIN"/>
    <property type="match status" value="1"/>
</dbReference>
<keyword evidence="2 4" id="KW-0863">Zinc-finger</keyword>
<dbReference type="AlphaFoldDB" id="A0A9D4WGH7"/>
<feature type="region of interest" description="Disordered" evidence="5">
    <location>
        <begin position="310"/>
        <end position="349"/>
    </location>
</feature>
<gene>
    <name evidence="7" type="ORF">KIW84_065818</name>
</gene>
<dbReference type="Gramene" id="Psat06G0581800-T1">
    <property type="protein sequence ID" value="KAI5401119.1"/>
    <property type="gene ID" value="KIW84_065818"/>
</dbReference>
<dbReference type="InterPro" id="IPR007527">
    <property type="entry name" value="Znf_SWIM"/>
</dbReference>
<keyword evidence="1" id="KW-0479">Metal-binding</keyword>
<feature type="compositionally biased region" description="Basic and acidic residues" evidence="5">
    <location>
        <begin position="326"/>
        <end position="345"/>
    </location>
</feature>
<dbReference type="Pfam" id="PF04434">
    <property type="entry name" value="SWIM"/>
    <property type="match status" value="1"/>
</dbReference>
<feature type="domain" description="SWIM-type" evidence="6">
    <location>
        <begin position="235"/>
        <end position="267"/>
    </location>
</feature>
<dbReference type="PANTHER" id="PTHR31973">
    <property type="entry name" value="POLYPROTEIN, PUTATIVE-RELATED"/>
    <property type="match status" value="1"/>
</dbReference>
<protein>
    <recommendedName>
        <fullName evidence="6">SWIM-type domain-containing protein</fullName>
    </recommendedName>
</protein>
<accession>A0A9D4WGH7</accession>
<sequence>MRDLDKNYKFKVGLEFVSLEEFKEAIIEWVLNNSSATSKWAAKNVAARMASSNGVKICDIASEIRSNFYVDELKKGFTTSCRSFIGVDGCHLKTKYGGTLLIVVGRGPNEQYYLIAFGVCETEIKESCRWFLTLILEDISQEKRCDVLMSSVSEAFNNIILVARDKPILTMCAWINYLMNMNVILREKVDRWNHRIRPRPRFRLDKEVEHVGNWIPNCSGDTLWQVKHAHTRNSFIVDTSKKICTCNFWELVRIPCRHAVVALGFRNQFPKDFVYDYYSKDTYEKCYGYNISPINGLDMWPEVDMEKMLPPSYKRGPGRPKKLRRREPDEDPNKSSLSEHTRSETTDFTGLFAASSLGLAKRT</sequence>
<dbReference type="InterPro" id="IPR006564">
    <property type="entry name" value="Znf_PMZ"/>
</dbReference>
<name>A0A9D4WGH7_PEA</name>
<evidence type="ECO:0000256" key="2">
    <source>
        <dbReference type="ARBA" id="ARBA00022771"/>
    </source>
</evidence>
<evidence type="ECO:0000256" key="3">
    <source>
        <dbReference type="ARBA" id="ARBA00022833"/>
    </source>
</evidence>
<organism evidence="7 8">
    <name type="scientific">Pisum sativum</name>
    <name type="common">Garden pea</name>
    <name type="synonym">Lathyrus oleraceus</name>
    <dbReference type="NCBI Taxonomy" id="3888"/>
    <lineage>
        <taxon>Eukaryota</taxon>
        <taxon>Viridiplantae</taxon>
        <taxon>Streptophyta</taxon>
        <taxon>Embryophyta</taxon>
        <taxon>Tracheophyta</taxon>
        <taxon>Spermatophyta</taxon>
        <taxon>Magnoliopsida</taxon>
        <taxon>eudicotyledons</taxon>
        <taxon>Gunneridae</taxon>
        <taxon>Pentapetalae</taxon>
        <taxon>rosids</taxon>
        <taxon>fabids</taxon>
        <taxon>Fabales</taxon>
        <taxon>Fabaceae</taxon>
        <taxon>Papilionoideae</taxon>
        <taxon>50 kb inversion clade</taxon>
        <taxon>NPAAA clade</taxon>
        <taxon>Hologalegina</taxon>
        <taxon>IRL clade</taxon>
        <taxon>Fabeae</taxon>
        <taxon>Lathyrus</taxon>
    </lineage>
</organism>
<dbReference type="PROSITE" id="PS50966">
    <property type="entry name" value="ZF_SWIM"/>
    <property type="match status" value="1"/>
</dbReference>
<evidence type="ECO:0000313" key="8">
    <source>
        <dbReference type="Proteomes" id="UP001058974"/>
    </source>
</evidence>
<reference evidence="7 8" key="1">
    <citation type="journal article" date="2022" name="Nat. Genet.">
        <title>Improved pea reference genome and pan-genome highlight genomic features and evolutionary characteristics.</title>
        <authorList>
            <person name="Yang T."/>
            <person name="Liu R."/>
            <person name="Luo Y."/>
            <person name="Hu S."/>
            <person name="Wang D."/>
            <person name="Wang C."/>
            <person name="Pandey M.K."/>
            <person name="Ge S."/>
            <person name="Xu Q."/>
            <person name="Li N."/>
            <person name="Li G."/>
            <person name="Huang Y."/>
            <person name="Saxena R.K."/>
            <person name="Ji Y."/>
            <person name="Li M."/>
            <person name="Yan X."/>
            <person name="He Y."/>
            <person name="Liu Y."/>
            <person name="Wang X."/>
            <person name="Xiang C."/>
            <person name="Varshney R.K."/>
            <person name="Ding H."/>
            <person name="Gao S."/>
            <person name="Zong X."/>
        </authorList>
    </citation>
    <scope>NUCLEOTIDE SEQUENCE [LARGE SCALE GENOMIC DNA]</scope>
    <source>
        <strain evidence="7 8">cv. Zhongwan 6</strain>
    </source>
</reference>
<evidence type="ECO:0000259" key="6">
    <source>
        <dbReference type="PROSITE" id="PS50966"/>
    </source>
</evidence>
<feature type="compositionally biased region" description="Basic residues" evidence="5">
    <location>
        <begin position="316"/>
        <end position="325"/>
    </location>
</feature>
<evidence type="ECO:0000256" key="1">
    <source>
        <dbReference type="ARBA" id="ARBA00022723"/>
    </source>
</evidence>
<evidence type="ECO:0000313" key="7">
    <source>
        <dbReference type="EMBL" id="KAI5401119.1"/>
    </source>
</evidence>
<comment type="caution">
    <text evidence="7">The sequence shown here is derived from an EMBL/GenBank/DDBJ whole genome shotgun (WGS) entry which is preliminary data.</text>
</comment>
<keyword evidence="3" id="KW-0862">Zinc</keyword>
<dbReference type="SMART" id="SM00575">
    <property type="entry name" value="ZnF_PMZ"/>
    <property type="match status" value="1"/>
</dbReference>
<dbReference type="EMBL" id="JAMSHJ010000006">
    <property type="protein sequence ID" value="KAI5401119.1"/>
    <property type="molecule type" value="Genomic_DNA"/>
</dbReference>
<evidence type="ECO:0000256" key="5">
    <source>
        <dbReference type="SAM" id="MobiDB-lite"/>
    </source>
</evidence>
<dbReference type="Proteomes" id="UP001058974">
    <property type="component" value="Chromosome 6"/>
</dbReference>